<dbReference type="InterPro" id="IPR007751">
    <property type="entry name" value="DUF676_lipase-like"/>
</dbReference>
<proteinExistence type="predicted"/>
<dbReference type="Proteomes" id="UP000809431">
    <property type="component" value="Unassembled WGS sequence"/>
</dbReference>
<gene>
    <name evidence="2" type="ORF">JMJ54_14885</name>
</gene>
<dbReference type="PANTHER" id="PTHR37946">
    <property type="entry name" value="SLL1969 PROTEIN"/>
    <property type="match status" value="1"/>
</dbReference>
<comment type="caution">
    <text evidence="2">The sequence shown here is derived from an EMBL/GenBank/DDBJ whole genome shotgun (WGS) entry which is preliminary data.</text>
</comment>
<dbReference type="Gene3D" id="3.40.50.1820">
    <property type="entry name" value="alpha/beta hydrolase"/>
    <property type="match status" value="1"/>
</dbReference>
<accession>A0ABS2BNC3</accession>
<evidence type="ECO:0000313" key="2">
    <source>
        <dbReference type="EMBL" id="MBM3117120.1"/>
    </source>
</evidence>
<evidence type="ECO:0000313" key="3">
    <source>
        <dbReference type="Proteomes" id="UP000809431"/>
    </source>
</evidence>
<organism evidence="2 3">
    <name type="scientific">Jeongeupia naejangsanensis</name>
    <dbReference type="NCBI Taxonomy" id="613195"/>
    <lineage>
        <taxon>Bacteria</taxon>
        <taxon>Pseudomonadati</taxon>
        <taxon>Pseudomonadota</taxon>
        <taxon>Betaproteobacteria</taxon>
        <taxon>Neisseriales</taxon>
        <taxon>Chitinibacteraceae</taxon>
        <taxon>Jeongeupia</taxon>
    </lineage>
</organism>
<protein>
    <submittedName>
        <fullName evidence="2">Alpha/beta hydrolase</fullName>
    </submittedName>
</protein>
<keyword evidence="3" id="KW-1185">Reference proteome</keyword>
<sequence length="433" mass="46843">MVYRRGLRCALLVLLIAALSACGFARRLARLDANSNEIARNGVVAGTVALGDLPLDHVEIVLLRIDPDGLHLVAQSHLGEGGYFVFMVPQQGRYLLAAFHDRDGNGRADELEAGAMTGLPAGLALGPGVESEQQRIVLNAKMAPLPADVRSALQTGNIPAGVRKLQAFAGRIASLDDARFGRTFGAKGLWAPLDFASEMGIGVYFLAPYRSDRIPVLFVHGIGGYPQQWSRMIASLDGNRFQPWVFQYPSGMRLRQSGDALADLLQNLQKQYGFSRMMIVAHSVGGLVSRQAILRMSKADQNQPVTLFVTLSTPWGGDALAQLGVSRSPVTIPSWQDVAADSEFLRNLLDQRLPSSLTHQLFFGYRGSNLLVQGNSDGTIALSSQLAMPAQQEAARVQGFDETHDSILTSKVVIEAVDAALEQSFVTHRLAGR</sequence>
<dbReference type="GO" id="GO:0016787">
    <property type="term" value="F:hydrolase activity"/>
    <property type="evidence" value="ECO:0007669"/>
    <property type="project" value="UniProtKB-KW"/>
</dbReference>
<dbReference type="Pfam" id="PF05057">
    <property type="entry name" value="DUF676"/>
    <property type="match status" value="1"/>
</dbReference>
<dbReference type="InterPro" id="IPR029058">
    <property type="entry name" value="AB_hydrolase_fold"/>
</dbReference>
<reference evidence="2 3" key="1">
    <citation type="submission" date="2021-01" db="EMBL/GenBank/DDBJ databases">
        <title>Draft Genome Sequence and Polyhydroxyalkanoate Biosynthetic Potential of Jeongeupia naejangsanensis Type Strain DSM 24253.</title>
        <authorList>
            <person name="Turrini P."/>
            <person name="Artuso I."/>
            <person name="Lugli G.A."/>
            <person name="Frangipani E."/>
            <person name="Ventura M."/>
            <person name="Visca P."/>
        </authorList>
    </citation>
    <scope>NUCLEOTIDE SEQUENCE [LARGE SCALE GENOMIC DNA]</scope>
    <source>
        <strain evidence="2 3">DSM 24253</strain>
    </source>
</reference>
<dbReference type="PANTHER" id="PTHR37946:SF1">
    <property type="entry name" value="SLL1969 PROTEIN"/>
    <property type="match status" value="1"/>
</dbReference>
<dbReference type="PROSITE" id="PS51257">
    <property type="entry name" value="PROKAR_LIPOPROTEIN"/>
    <property type="match status" value="1"/>
</dbReference>
<dbReference type="RefSeq" id="WP_203539343.1">
    <property type="nucleotide sequence ID" value="NZ_JAESND010000008.1"/>
</dbReference>
<evidence type="ECO:0000259" key="1">
    <source>
        <dbReference type="Pfam" id="PF05057"/>
    </source>
</evidence>
<feature type="domain" description="DUF676" evidence="1">
    <location>
        <begin position="265"/>
        <end position="319"/>
    </location>
</feature>
<dbReference type="EMBL" id="JAESND010000008">
    <property type="protein sequence ID" value="MBM3117120.1"/>
    <property type="molecule type" value="Genomic_DNA"/>
</dbReference>
<keyword evidence="2" id="KW-0378">Hydrolase</keyword>
<dbReference type="SUPFAM" id="SSF53474">
    <property type="entry name" value="alpha/beta-Hydrolases"/>
    <property type="match status" value="1"/>
</dbReference>
<name>A0ABS2BNC3_9NEIS</name>